<keyword evidence="10" id="KW-1133">Transmembrane helix</keyword>
<evidence type="ECO:0000256" key="1">
    <source>
        <dbReference type="ARBA" id="ARBA00004173"/>
    </source>
</evidence>
<evidence type="ECO:0000313" key="11">
    <source>
        <dbReference type="EMBL" id="CAG9331830.1"/>
    </source>
</evidence>
<keyword evidence="4 7" id="KW-0802">TPR repeat</keyword>
<proteinExistence type="inferred from homology"/>
<organism evidence="11 12">
    <name type="scientific">Blepharisma stoltei</name>
    <dbReference type="NCBI Taxonomy" id="1481888"/>
    <lineage>
        <taxon>Eukaryota</taxon>
        <taxon>Sar</taxon>
        <taxon>Alveolata</taxon>
        <taxon>Ciliophora</taxon>
        <taxon>Postciliodesmatophora</taxon>
        <taxon>Heterotrichea</taxon>
        <taxon>Heterotrichida</taxon>
        <taxon>Blepharismidae</taxon>
        <taxon>Blepharisma</taxon>
    </lineage>
</organism>
<accession>A0AAU9K1D7</accession>
<comment type="subcellular location">
    <subcellularLocation>
        <location evidence="1">Mitochondrion</location>
    </subcellularLocation>
</comment>
<reference evidence="11" key="1">
    <citation type="submission" date="2021-09" db="EMBL/GenBank/DDBJ databases">
        <authorList>
            <consortium name="AG Swart"/>
            <person name="Singh M."/>
            <person name="Singh A."/>
            <person name="Seah K."/>
            <person name="Emmerich C."/>
        </authorList>
    </citation>
    <scope>NUCLEOTIDE SEQUENCE</scope>
    <source>
        <strain evidence="11">ATCC30299</strain>
    </source>
</reference>
<comment type="similarity">
    <text evidence="2">Belongs to the TTC19 family.</text>
</comment>
<dbReference type="SMART" id="SM00028">
    <property type="entry name" value="TPR"/>
    <property type="match status" value="1"/>
</dbReference>
<feature type="compositionally biased region" description="Polar residues" evidence="9">
    <location>
        <begin position="111"/>
        <end position="134"/>
    </location>
</feature>
<dbReference type="InterPro" id="IPR040395">
    <property type="entry name" value="TTC19"/>
</dbReference>
<dbReference type="PANTHER" id="PTHR13143">
    <property type="entry name" value="TETRATRICOPEPTIDE REPEAT PROTEIN 19"/>
    <property type="match status" value="1"/>
</dbReference>
<dbReference type="GO" id="GO:0005743">
    <property type="term" value="C:mitochondrial inner membrane"/>
    <property type="evidence" value="ECO:0007669"/>
    <property type="project" value="TreeGrafter"/>
</dbReference>
<dbReference type="GO" id="GO:0034551">
    <property type="term" value="P:mitochondrial respiratory chain complex III assembly"/>
    <property type="evidence" value="ECO:0007669"/>
    <property type="project" value="InterPro"/>
</dbReference>
<evidence type="ECO:0000256" key="2">
    <source>
        <dbReference type="ARBA" id="ARBA00008219"/>
    </source>
</evidence>
<keyword evidence="3" id="KW-0677">Repeat</keyword>
<sequence length="944" mass="108607">MAKEKKISLGVKLKLITLVPLIIGILLASVIFVSLLFDKHTQWLYSMRSDLVKRSKNLLEETAHSRRSTISTYLSNSALYEQFLRGVYDAIDVGNITLTADITKPSYVNGKDTSSSGSYPDTTKSVYMSPSNTDPSASTCYTKLELLDILMRVIYADSNDSTLHQIGFTYSSDGLDYRYPVQDMSKLSGNFNYTSTCSQASSSYDARCTQTYYYLKNGVNGKTQKLMIYYENELVNTWNNPSYGTFAFYSTNHTFTQFINEIEYVTTFVSEKDGTWTLAKEEENIEGFQGKVLGEVLFPDESDLADRVITNLLPLMHDSVDILAKLYGLIATEYVAVSPTNITMTNVRYTEYQDSYTVGLYKTRTAILIEWNNFITTVVDIITGQTIIFAVLLFMTIVSSILLNKALVYKITHPITVIIQDLESERGSSRAYHLYNKEINEIFKYVELTNLSEKFIDPSFLKNPKPDERIANLKEARRFFKRVNNKRGVSITNNLIGNIHYRDQDYDRAVKYYQKALQAMEDLEKIVLLQEEEEAKLTEEEKENLRKKTGKITVGWEEEKAFLKENICERILQLCMGKQMGLLHGTRNLMELRSDWKELLNLQSKVVQVYYNTRTHYLRILKILVDLALAFQSLQYFHSALEILEIVEDELNKLETLQHPDIDIDIVRLKRLGVNINEEEGVMKLHFAVPTLDFEKDILRQMILYRRGMILKETDRFQEAGYALTEAIENGGYFDPYIRQQCLSELIKMMKKFAIKTEIDELYSLHKDFASQGKALLFLLRYNFNDNSKLNRKLVNFITNELNDPGNYIGASTMSLNSTVKLDIEKRDMAGIDLENMIMRAKSVSANDHPYDLIMKWNKLFPDKSSEKYIIIILKDLPFSIQIAKEDDLAAVIDKTMKYIVIPIGFALPTEFEKYLSENNGYIIEIQDDSAIDEAFEAVKRIMG</sequence>
<dbReference type="AlphaFoldDB" id="A0AAU9K1D7"/>
<keyword evidence="6" id="KW-0496">Mitochondrion</keyword>
<protein>
    <recommendedName>
        <fullName evidence="13">Tetratricopeptide repeat protein</fullName>
    </recommendedName>
</protein>
<keyword evidence="5" id="KW-0809">Transit peptide</keyword>
<dbReference type="SUPFAM" id="SSF48452">
    <property type="entry name" value="TPR-like"/>
    <property type="match status" value="1"/>
</dbReference>
<dbReference type="Pfam" id="PF07719">
    <property type="entry name" value="TPR_2"/>
    <property type="match status" value="1"/>
</dbReference>
<evidence type="ECO:0000256" key="9">
    <source>
        <dbReference type="SAM" id="MobiDB-lite"/>
    </source>
</evidence>
<feature type="repeat" description="TPR" evidence="7">
    <location>
        <begin position="490"/>
        <end position="523"/>
    </location>
</feature>
<keyword evidence="10" id="KW-0472">Membrane</keyword>
<evidence type="ECO:0000256" key="4">
    <source>
        <dbReference type="ARBA" id="ARBA00022803"/>
    </source>
</evidence>
<dbReference type="InterPro" id="IPR019734">
    <property type="entry name" value="TPR_rpt"/>
</dbReference>
<gene>
    <name evidence="11" type="ORF">BSTOLATCC_MIC53889</name>
</gene>
<name>A0AAU9K1D7_9CILI</name>
<feature type="region of interest" description="Disordered" evidence="9">
    <location>
        <begin position="110"/>
        <end position="134"/>
    </location>
</feature>
<evidence type="ECO:0000256" key="3">
    <source>
        <dbReference type="ARBA" id="ARBA00022737"/>
    </source>
</evidence>
<dbReference type="InterPro" id="IPR013105">
    <property type="entry name" value="TPR_2"/>
</dbReference>
<dbReference type="Gene3D" id="1.25.40.10">
    <property type="entry name" value="Tetratricopeptide repeat domain"/>
    <property type="match status" value="1"/>
</dbReference>
<dbReference type="Proteomes" id="UP001162131">
    <property type="component" value="Unassembled WGS sequence"/>
</dbReference>
<evidence type="ECO:0008006" key="13">
    <source>
        <dbReference type="Google" id="ProtNLM"/>
    </source>
</evidence>
<keyword evidence="8" id="KW-0175">Coiled coil</keyword>
<dbReference type="PROSITE" id="PS50005">
    <property type="entry name" value="TPR"/>
    <property type="match status" value="1"/>
</dbReference>
<dbReference type="PANTHER" id="PTHR13143:SF6">
    <property type="entry name" value="TETRATRICOPEPTIDE REPEAT PROTEIN 19, MITOCHONDRIAL"/>
    <property type="match status" value="1"/>
</dbReference>
<keyword evidence="12" id="KW-1185">Reference proteome</keyword>
<comment type="caution">
    <text evidence="11">The sequence shown here is derived from an EMBL/GenBank/DDBJ whole genome shotgun (WGS) entry which is preliminary data.</text>
</comment>
<keyword evidence="10" id="KW-0812">Transmembrane</keyword>
<feature type="transmembrane region" description="Helical" evidence="10">
    <location>
        <begin position="382"/>
        <end position="403"/>
    </location>
</feature>
<dbReference type="EMBL" id="CAJZBQ010000053">
    <property type="protein sequence ID" value="CAG9331830.1"/>
    <property type="molecule type" value="Genomic_DNA"/>
</dbReference>
<evidence type="ECO:0000256" key="7">
    <source>
        <dbReference type="PROSITE-ProRule" id="PRU00339"/>
    </source>
</evidence>
<evidence type="ECO:0000256" key="6">
    <source>
        <dbReference type="ARBA" id="ARBA00023128"/>
    </source>
</evidence>
<feature type="transmembrane region" description="Helical" evidence="10">
    <location>
        <begin position="15"/>
        <end position="37"/>
    </location>
</feature>
<evidence type="ECO:0000256" key="8">
    <source>
        <dbReference type="SAM" id="Coils"/>
    </source>
</evidence>
<evidence type="ECO:0000256" key="10">
    <source>
        <dbReference type="SAM" id="Phobius"/>
    </source>
</evidence>
<dbReference type="InterPro" id="IPR011990">
    <property type="entry name" value="TPR-like_helical_dom_sf"/>
</dbReference>
<feature type="coiled-coil region" evidence="8">
    <location>
        <begin position="513"/>
        <end position="548"/>
    </location>
</feature>
<evidence type="ECO:0000313" key="12">
    <source>
        <dbReference type="Proteomes" id="UP001162131"/>
    </source>
</evidence>
<evidence type="ECO:0000256" key="5">
    <source>
        <dbReference type="ARBA" id="ARBA00022946"/>
    </source>
</evidence>